<dbReference type="OrthoDB" id="9852392at2"/>
<reference evidence="1 2" key="1">
    <citation type="submission" date="2016-10" db="EMBL/GenBank/DDBJ databases">
        <authorList>
            <person name="de Groot N.N."/>
        </authorList>
    </citation>
    <scope>NUCLEOTIDE SEQUENCE [LARGE SCALE GENOMIC DNA]</scope>
    <source>
        <strain evidence="1 2">DSM 43941</strain>
    </source>
</reference>
<gene>
    <name evidence="1" type="ORF">SAMN04489716_5352</name>
</gene>
<dbReference type="RefSeq" id="WP_092547142.1">
    <property type="nucleotide sequence ID" value="NZ_BOMJ01000034.1"/>
</dbReference>
<protein>
    <submittedName>
        <fullName evidence="1">Uncharacterized protein</fullName>
    </submittedName>
</protein>
<accession>A0A1H2C8R0</accession>
<organism evidence="1 2">
    <name type="scientific">Actinoplanes derwentensis</name>
    <dbReference type="NCBI Taxonomy" id="113562"/>
    <lineage>
        <taxon>Bacteria</taxon>
        <taxon>Bacillati</taxon>
        <taxon>Actinomycetota</taxon>
        <taxon>Actinomycetes</taxon>
        <taxon>Micromonosporales</taxon>
        <taxon>Micromonosporaceae</taxon>
        <taxon>Actinoplanes</taxon>
    </lineage>
</organism>
<evidence type="ECO:0000313" key="1">
    <source>
        <dbReference type="EMBL" id="SDT66456.1"/>
    </source>
</evidence>
<dbReference type="Proteomes" id="UP000198688">
    <property type="component" value="Chromosome I"/>
</dbReference>
<dbReference type="Gene3D" id="1.10.287.1060">
    <property type="entry name" value="ESAT-6-like"/>
    <property type="match status" value="1"/>
</dbReference>
<keyword evidence="2" id="KW-1185">Reference proteome</keyword>
<proteinExistence type="predicted"/>
<name>A0A1H2C8R0_9ACTN</name>
<evidence type="ECO:0000313" key="2">
    <source>
        <dbReference type="Proteomes" id="UP000198688"/>
    </source>
</evidence>
<sequence>MSSPNANTKLDPSVAGRVATDHRETAVDVGLEVQHFDEAVAVMDEHCDGAMMRALLSARDSWVSELKLIIADLNTMAGNVDGTIQDFDQQDYDNAGQIGTVGVSILKDI</sequence>
<dbReference type="STRING" id="113562.SAMN04489716_5352"/>
<dbReference type="AlphaFoldDB" id="A0A1H2C8R0"/>
<dbReference type="EMBL" id="LT629758">
    <property type="protein sequence ID" value="SDT66456.1"/>
    <property type="molecule type" value="Genomic_DNA"/>
</dbReference>